<evidence type="ECO:0000313" key="2">
    <source>
        <dbReference type="EMBL" id="CAK9146470.1"/>
    </source>
</evidence>
<evidence type="ECO:0000313" key="3">
    <source>
        <dbReference type="Proteomes" id="UP001642360"/>
    </source>
</evidence>
<sequence>MPINGLVNLHLSESDQQQPSAAQSIALRLQRALLSCPKSIEGGDFSKLEEAISELVDFLNSISDAIASESQNEDSDEIVFEVLSQIHGFVGSSSVDQVVLDALSFELPKAVARFACVSKRCPNIAEDIIEVFIETCGPRDMLPILCEALGAPSNKFGIPGYFSPLLGGLAKVTTKQQSQSKHNPEPHSRPYRTHKGQRKQWTKQTTDVETGRDLKHLDHEQQKTRLVNRWSRSGARRSQLQEI</sequence>
<keyword evidence="3" id="KW-1185">Reference proteome</keyword>
<reference evidence="2 3" key="1">
    <citation type="submission" date="2024-02" db="EMBL/GenBank/DDBJ databases">
        <authorList>
            <person name="Vignale AGUSTIN F."/>
            <person name="Sosa J E."/>
            <person name="Modenutti C."/>
        </authorList>
    </citation>
    <scope>NUCLEOTIDE SEQUENCE [LARGE SCALE GENOMIC DNA]</scope>
</reference>
<dbReference type="PANTHER" id="PTHR15430">
    <property type="entry name" value="GLOMULIN"/>
    <property type="match status" value="1"/>
</dbReference>
<accession>A0ABC8RPH1</accession>
<dbReference type="InterPro" id="IPR019516">
    <property type="entry name" value="Glomulin/ALF4"/>
</dbReference>
<proteinExistence type="predicted"/>
<comment type="caution">
    <text evidence="2">The sequence shown here is derived from an EMBL/GenBank/DDBJ whole genome shotgun (WGS) entry which is preliminary data.</text>
</comment>
<feature type="compositionally biased region" description="Basic and acidic residues" evidence="1">
    <location>
        <begin position="209"/>
        <end position="220"/>
    </location>
</feature>
<evidence type="ECO:0008006" key="4">
    <source>
        <dbReference type="Google" id="ProtNLM"/>
    </source>
</evidence>
<protein>
    <recommendedName>
        <fullName evidence="4">Aberrant root formation protein 4</fullName>
    </recommendedName>
</protein>
<gene>
    <name evidence="2" type="ORF">ILEXP_LOCUS14317</name>
</gene>
<evidence type="ECO:0000256" key="1">
    <source>
        <dbReference type="SAM" id="MobiDB-lite"/>
    </source>
</evidence>
<dbReference type="AlphaFoldDB" id="A0ABC8RPH1"/>
<name>A0ABC8RPH1_9AQUA</name>
<feature type="compositionally biased region" description="Basic residues" evidence="1">
    <location>
        <begin position="189"/>
        <end position="201"/>
    </location>
</feature>
<organism evidence="2 3">
    <name type="scientific">Ilex paraguariensis</name>
    <name type="common">yerba mate</name>
    <dbReference type="NCBI Taxonomy" id="185542"/>
    <lineage>
        <taxon>Eukaryota</taxon>
        <taxon>Viridiplantae</taxon>
        <taxon>Streptophyta</taxon>
        <taxon>Embryophyta</taxon>
        <taxon>Tracheophyta</taxon>
        <taxon>Spermatophyta</taxon>
        <taxon>Magnoliopsida</taxon>
        <taxon>eudicotyledons</taxon>
        <taxon>Gunneridae</taxon>
        <taxon>Pentapetalae</taxon>
        <taxon>asterids</taxon>
        <taxon>campanulids</taxon>
        <taxon>Aquifoliales</taxon>
        <taxon>Aquifoliaceae</taxon>
        <taxon>Ilex</taxon>
    </lineage>
</organism>
<dbReference type="Proteomes" id="UP001642360">
    <property type="component" value="Unassembled WGS sequence"/>
</dbReference>
<dbReference type="EMBL" id="CAUOFW020001580">
    <property type="protein sequence ID" value="CAK9146470.1"/>
    <property type="molecule type" value="Genomic_DNA"/>
</dbReference>
<dbReference type="PANTHER" id="PTHR15430:SF1">
    <property type="entry name" value="GLOMULIN"/>
    <property type="match status" value="1"/>
</dbReference>
<feature type="region of interest" description="Disordered" evidence="1">
    <location>
        <begin position="173"/>
        <end position="220"/>
    </location>
</feature>